<accession>A0A239C977</accession>
<dbReference type="InterPro" id="IPR043129">
    <property type="entry name" value="ATPase_NBD"/>
</dbReference>
<dbReference type="AlphaFoldDB" id="A0A239C977"/>
<protein>
    <submittedName>
        <fullName evidence="4">N-methylhydantoinase A</fullName>
    </submittedName>
</protein>
<evidence type="ECO:0000313" key="5">
    <source>
        <dbReference type="Proteomes" id="UP000198304"/>
    </source>
</evidence>
<feature type="domain" description="Hydantoinase A/oxoprolinase" evidence="1">
    <location>
        <begin position="203"/>
        <end position="489"/>
    </location>
</feature>
<feature type="domain" description="Hydantoinase/oxoprolinase N-terminal" evidence="2">
    <location>
        <begin position="5"/>
        <end position="182"/>
    </location>
</feature>
<dbReference type="InterPro" id="IPR008040">
    <property type="entry name" value="Hydant_A_N"/>
</dbReference>
<dbReference type="RefSeq" id="WP_089282097.1">
    <property type="nucleotide sequence ID" value="NZ_FZOJ01000005.1"/>
</dbReference>
<dbReference type="GO" id="GO:0006749">
    <property type="term" value="P:glutathione metabolic process"/>
    <property type="evidence" value="ECO:0007669"/>
    <property type="project" value="TreeGrafter"/>
</dbReference>
<dbReference type="OrthoDB" id="9768323at2"/>
<evidence type="ECO:0000313" key="4">
    <source>
        <dbReference type="EMBL" id="SNS16004.1"/>
    </source>
</evidence>
<dbReference type="Pfam" id="PF19278">
    <property type="entry name" value="Hydant_A_C"/>
    <property type="match status" value="1"/>
</dbReference>
<dbReference type="EMBL" id="FZOJ01000005">
    <property type="protein sequence ID" value="SNS16004.1"/>
    <property type="molecule type" value="Genomic_DNA"/>
</dbReference>
<dbReference type="SUPFAM" id="SSF53067">
    <property type="entry name" value="Actin-like ATPase domain"/>
    <property type="match status" value="1"/>
</dbReference>
<feature type="domain" description="Acetophenone carboxylase-like C-terminal" evidence="3">
    <location>
        <begin position="502"/>
        <end position="675"/>
    </location>
</feature>
<evidence type="ECO:0000259" key="1">
    <source>
        <dbReference type="Pfam" id="PF01968"/>
    </source>
</evidence>
<dbReference type="InterPro" id="IPR049517">
    <property type="entry name" value="ACX-like_C"/>
</dbReference>
<evidence type="ECO:0000259" key="2">
    <source>
        <dbReference type="Pfam" id="PF05378"/>
    </source>
</evidence>
<proteinExistence type="predicted"/>
<gene>
    <name evidence="4" type="ORF">SAMN05446037_100544</name>
</gene>
<dbReference type="GO" id="GO:0005829">
    <property type="term" value="C:cytosol"/>
    <property type="evidence" value="ECO:0007669"/>
    <property type="project" value="TreeGrafter"/>
</dbReference>
<evidence type="ECO:0000259" key="3">
    <source>
        <dbReference type="Pfam" id="PF19278"/>
    </source>
</evidence>
<dbReference type="PANTHER" id="PTHR11365:SF23">
    <property type="entry name" value="HYPOTHETICAL 5-OXOPROLINASE (EUROFUNG)-RELATED"/>
    <property type="match status" value="1"/>
</dbReference>
<dbReference type="InterPro" id="IPR002821">
    <property type="entry name" value="Hydantoinase_A"/>
</dbReference>
<dbReference type="Pfam" id="PF05378">
    <property type="entry name" value="Hydant_A_N"/>
    <property type="match status" value="1"/>
</dbReference>
<dbReference type="GO" id="GO:0017168">
    <property type="term" value="F:5-oxoprolinase (ATP-hydrolyzing) activity"/>
    <property type="evidence" value="ECO:0007669"/>
    <property type="project" value="TreeGrafter"/>
</dbReference>
<dbReference type="Proteomes" id="UP000198304">
    <property type="component" value="Unassembled WGS sequence"/>
</dbReference>
<organism evidence="4 5">
    <name type="scientific">Anaerovirgula multivorans</name>
    <dbReference type="NCBI Taxonomy" id="312168"/>
    <lineage>
        <taxon>Bacteria</taxon>
        <taxon>Bacillati</taxon>
        <taxon>Bacillota</taxon>
        <taxon>Clostridia</taxon>
        <taxon>Peptostreptococcales</taxon>
        <taxon>Natronincolaceae</taxon>
        <taxon>Anaerovirgula</taxon>
    </lineage>
</organism>
<reference evidence="5" key="1">
    <citation type="submission" date="2017-06" db="EMBL/GenBank/DDBJ databases">
        <authorList>
            <person name="Varghese N."/>
            <person name="Submissions S."/>
        </authorList>
    </citation>
    <scope>NUCLEOTIDE SEQUENCE [LARGE SCALE GENOMIC DNA]</scope>
    <source>
        <strain evidence="5">SCA</strain>
    </source>
</reference>
<dbReference type="PANTHER" id="PTHR11365">
    <property type="entry name" value="5-OXOPROLINASE RELATED"/>
    <property type="match status" value="1"/>
</dbReference>
<dbReference type="Pfam" id="PF01968">
    <property type="entry name" value="Hydantoinase_A"/>
    <property type="match status" value="1"/>
</dbReference>
<keyword evidence="5" id="KW-1185">Reference proteome</keyword>
<dbReference type="InterPro" id="IPR045079">
    <property type="entry name" value="Oxoprolinase-like"/>
</dbReference>
<sequence>MSYMIGVDVGGTFTDFSIFDTRQGKLSHFKHSSTPEDPSKAIVSGVLHVLTEHCIKPEEVSYLAHGTTVATNALIEKKGAKTGLITTKGFKDLMEIGWQKRPSLYDLLKERPESLIPPGLKCEVNERVLYDGTIDTAMDEDGVREAARYLKEQGVQAIAVCTLFSFINPVHEMRIKEIIQEEYPDVYITISSELVPEFREYSRMSTTVLNVYLGPVMEKYVNRFEKSIIDAGITVAPYVTQSNGSVISIAETVDCPIKTAVSGPSAGVIGASYIANQCNIEKIITFDMGGTSIDVSLIENGKTQLSNERLIEGYPARIPMIDIVTVGAGGGSIGRIDEGGALKVGPQSAGATPGPACYMRGGTIPTVTDANIVLGKLNQRRILGGRMEVDLELAQKALTEHICSKSTLSLMEAAAGVISVVNSNMIRAIRMVSVERGYDPREFTLMAFGGAGPLHACEVAQEMGIKNVLIPPSPGTLCSLGLLMADTKFDISRSNVMIAEKNNIQAVQKIFNQMIEEGKAMLDKEKVDEKDRSFHCVIECRYERQNYEIPIEVDMTMTEDVMKEMIEKFHKEHFKSYGDYNENMRIQMVNYRVSAVGTIEKPDLSEKNVNPDAKVPNVIEVRNVLFEGQKNYLTTNVYQRTDIEPGCRIEGPAIVEQMDSTTIIPPKWVAYTDGFNNIRAAFQGGEKHE</sequence>
<name>A0A239C977_9FIRM</name>